<evidence type="ECO:0000313" key="9">
    <source>
        <dbReference type="Proteomes" id="UP000078284"/>
    </source>
</evidence>
<keyword evidence="2" id="KW-1003">Cell membrane</keyword>
<dbReference type="GO" id="GO:0006865">
    <property type="term" value="P:amino acid transport"/>
    <property type="evidence" value="ECO:0007669"/>
    <property type="project" value="InterPro"/>
</dbReference>
<dbReference type="EMBL" id="LUHQ01000025">
    <property type="protein sequence ID" value="OAO89102.1"/>
    <property type="molecule type" value="Genomic_DNA"/>
</dbReference>
<dbReference type="PANTHER" id="PTHR40045:SF1">
    <property type="entry name" value="YQCI_YCGG FAMILY PROTEIN"/>
    <property type="match status" value="1"/>
</dbReference>
<feature type="transmembrane region" description="Helical" evidence="6">
    <location>
        <begin position="232"/>
        <end position="253"/>
    </location>
</feature>
<reference evidence="9" key="1">
    <citation type="journal article" date="2016" name="Proc. Natl. Acad. Sci. U.S.A.">
        <title>Chromosome-level assembly of Arabidopsis thaliana Ler reveals the extent of translocation and inversion polymorphisms.</title>
        <authorList>
            <person name="Zapata L."/>
            <person name="Ding J."/>
            <person name="Willing E.M."/>
            <person name="Hartwig B."/>
            <person name="Bezdan D."/>
            <person name="Jiao W.B."/>
            <person name="Patel V."/>
            <person name="Velikkakam James G."/>
            <person name="Koornneef M."/>
            <person name="Ossowski S."/>
            <person name="Schneeberger K."/>
        </authorList>
    </citation>
    <scope>NUCLEOTIDE SEQUENCE [LARGE SCALE GENOMIC DNA]</scope>
    <source>
        <strain evidence="9">cv. Landsberg erecta</strain>
    </source>
</reference>
<evidence type="ECO:0000256" key="5">
    <source>
        <dbReference type="ARBA" id="ARBA00023136"/>
    </source>
</evidence>
<evidence type="ECO:0000259" key="7">
    <source>
        <dbReference type="Pfam" id="PF09347"/>
    </source>
</evidence>
<proteinExistence type="predicted"/>
<evidence type="ECO:0000313" key="8">
    <source>
        <dbReference type="EMBL" id="OAO89102.1"/>
    </source>
</evidence>
<protein>
    <recommendedName>
        <fullName evidence="7">DUF1989 domain-containing protein</fullName>
    </recommendedName>
</protein>
<dbReference type="InterPro" id="IPR018959">
    <property type="entry name" value="DUF1989"/>
</dbReference>
<name>A0A178U7M2_ARATH</name>
<dbReference type="Pfam" id="PF08892">
    <property type="entry name" value="YqcI_YcgG"/>
    <property type="match status" value="1"/>
</dbReference>
<dbReference type="Pfam" id="PF01810">
    <property type="entry name" value="LysE"/>
    <property type="match status" value="1"/>
</dbReference>
<dbReference type="InterPro" id="IPR001123">
    <property type="entry name" value="LeuE-type"/>
</dbReference>
<evidence type="ECO:0000256" key="2">
    <source>
        <dbReference type="ARBA" id="ARBA00022475"/>
    </source>
</evidence>
<dbReference type="Proteomes" id="UP000078284">
    <property type="component" value="Unassembled WGS sequence"/>
</dbReference>
<feature type="transmembrane region" description="Helical" evidence="6">
    <location>
        <begin position="341"/>
        <end position="363"/>
    </location>
</feature>
<keyword evidence="5 6" id="KW-0472">Membrane</keyword>
<keyword evidence="4 6" id="KW-1133">Transmembrane helix</keyword>
<organism evidence="8 9">
    <name type="scientific">Arabidopsis thaliana</name>
    <name type="common">Mouse-ear cress</name>
    <dbReference type="NCBI Taxonomy" id="3702"/>
    <lineage>
        <taxon>Eukaryota</taxon>
        <taxon>Viridiplantae</taxon>
        <taxon>Streptophyta</taxon>
        <taxon>Embryophyta</taxon>
        <taxon>Tracheophyta</taxon>
        <taxon>Spermatophyta</taxon>
        <taxon>Magnoliopsida</taxon>
        <taxon>eudicotyledons</taxon>
        <taxon>Gunneridae</taxon>
        <taxon>Pentapetalae</taxon>
        <taxon>rosids</taxon>
        <taxon>malvids</taxon>
        <taxon>Brassicales</taxon>
        <taxon>Brassicaceae</taxon>
        <taxon>Camelineae</taxon>
        <taxon>Arabidopsis</taxon>
    </lineage>
</organism>
<feature type="domain" description="DUF1989" evidence="7">
    <location>
        <begin position="12"/>
        <end position="175"/>
    </location>
</feature>
<evidence type="ECO:0000256" key="4">
    <source>
        <dbReference type="ARBA" id="ARBA00022989"/>
    </source>
</evidence>
<accession>A0A178U7M2</accession>
<dbReference type="GO" id="GO:0005886">
    <property type="term" value="C:plasma membrane"/>
    <property type="evidence" value="ECO:0007669"/>
    <property type="project" value="UniProtKB-SubCell"/>
</dbReference>
<feature type="transmembrane region" description="Helical" evidence="6">
    <location>
        <begin position="193"/>
        <end position="211"/>
    </location>
</feature>
<evidence type="ECO:0000256" key="1">
    <source>
        <dbReference type="ARBA" id="ARBA00004651"/>
    </source>
</evidence>
<sequence length="634" mass="70978">MIVNHTSQEWLIPATEGLGFQLAKGQVVRVTDIEGEQVADFTAYYANDTTERLDPSVTMDALHKMKVTPGDILYSNKYRPILTIVSDTTAGVHDFINSACRPEMYEVLYNKKDHASCYNNINQALAPFGLPVPDQHYPFNLFMNTVIEPDGKIRIDRPVSKAGDYVDLRAEEDLIIAISACPTSESVCNGYRVAYMNAFMTYVVLGLSLSAPVGPINAAQLDRGARFGFAQAWLVGIGAMAADLLFMLLIYFGVAHFLTTPFMKTFLWCFGAFVLLYTGIDSLRNLKRTHGASVREAASNWSSLRSGFLMAMMNPLNILFWLGIYGSILADSMQNQPGSQVLWNTLGIFVGILLWDFVMATLASGFRRFSNQATLQGLSALAGLSLIGFGQQNLPSWQQEAFTAFGRMIADEGDAYPCIPGRHGFASNNLRYGFIPDPRSTEAAQDAALLLDEYGRISRDTGKYASLVLFFHTPEDLSENASVEEYEQLFWRFLTRLSEHDSSPWPPNIPTDPADPAWEFCYGGQPYFAFCATPAHEVRRSRHAPGFLVAFQPRWVFEAINDSTAFGRNMKKLIRNKLADYDSVPAHPSLKWYGQSDNQEWQQYFLRDDETAPSKCPYTAMKNRIKALGLKFHK</sequence>
<evidence type="ECO:0000256" key="6">
    <source>
        <dbReference type="SAM" id="Phobius"/>
    </source>
</evidence>
<feature type="transmembrane region" description="Helical" evidence="6">
    <location>
        <begin position="307"/>
        <end position="329"/>
    </location>
</feature>
<comment type="subcellular location">
    <subcellularLocation>
        <location evidence="1">Cell membrane</location>
        <topology evidence="1">Multi-pass membrane protein</topology>
    </subcellularLocation>
</comment>
<gene>
    <name evidence="8" type="ORF">AXX17_ATUG04570</name>
</gene>
<dbReference type="AlphaFoldDB" id="A0A178U7M2"/>
<feature type="transmembrane region" description="Helical" evidence="6">
    <location>
        <begin position="265"/>
        <end position="286"/>
    </location>
</feature>
<comment type="caution">
    <text evidence="8">The sequence shown here is derived from an EMBL/GenBank/DDBJ whole genome shotgun (WGS) entry which is preliminary data.</text>
</comment>
<dbReference type="PANTHER" id="PTHR40045">
    <property type="entry name" value="YCGG FAMILY PROTEIN"/>
    <property type="match status" value="1"/>
</dbReference>
<dbReference type="Pfam" id="PF09347">
    <property type="entry name" value="DUF1989"/>
    <property type="match status" value="1"/>
</dbReference>
<keyword evidence="3 6" id="KW-0812">Transmembrane</keyword>
<dbReference type="InterPro" id="IPR014988">
    <property type="entry name" value="Uncharacterised_YqcI/YcgG"/>
</dbReference>
<evidence type="ECO:0000256" key="3">
    <source>
        <dbReference type="ARBA" id="ARBA00022692"/>
    </source>
</evidence>